<accession>A0AAV8PRK8</accession>
<organism evidence="3 4">
    <name type="scientific">Ensete ventricosum</name>
    <name type="common">Abyssinian banana</name>
    <name type="synonym">Musa ensete</name>
    <dbReference type="NCBI Taxonomy" id="4639"/>
    <lineage>
        <taxon>Eukaryota</taxon>
        <taxon>Viridiplantae</taxon>
        <taxon>Streptophyta</taxon>
        <taxon>Embryophyta</taxon>
        <taxon>Tracheophyta</taxon>
        <taxon>Spermatophyta</taxon>
        <taxon>Magnoliopsida</taxon>
        <taxon>Liliopsida</taxon>
        <taxon>Zingiberales</taxon>
        <taxon>Musaceae</taxon>
        <taxon>Ensete</taxon>
    </lineage>
</organism>
<dbReference type="PANTHER" id="PTHR31923">
    <property type="entry name" value="BSD DOMAIN-CONTAINING PROTEIN"/>
    <property type="match status" value="1"/>
</dbReference>
<reference evidence="3 4" key="1">
    <citation type="submission" date="2022-12" db="EMBL/GenBank/DDBJ databases">
        <title>Chromosome-scale assembly of the Ensete ventricosum genome.</title>
        <authorList>
            <person name="Dussert Y."/>
            <person name="Stocks J."/>
            <person name="Wendawek A."/>
            <person name="Woldeyes F."/>
            <person name="Nichols R.A."/>
            <person name="Borrell J.S."/>
        </authorList>
    </citation>
    <scope>NUCLEOTIDE SEQUENCE [LARGE SCALE GENOMIC DNA]</scope>
    <source>
        <strain evidence="4">cv. Maze</strain>
        <tissue evidence="3">Seeds</tissue>
    </source>
</reference>
<protein>
    <recommendedName>
        <fullName evidence="2">BSD domain-containing protein</fullName>
    </recommendedName>
</protein>
<feature type="region of interest" description="Disordered" evidence="1">
    <location>
        <begin position="91"/>
        <end position="121"/>
    </location>
</feature>
<dbReference type="SUPFAM" id="SSF140383">
    <property type="entry name" value="BSD domain-like"/>
    <property type="match status" value="1"/>
</dbReference>
<sequence length="514" mass="56524">MSWWARSLVNSLRGGDDEDDEAEEFEEEKAVAKSRVGSPSIAQEQGQMEEEEEEEEEEDKEEGETPTRGVKDDLSELTETLTRQFWGVASFLAPAPPGPDHDDPALAGQPGAADLPAEAADSPRIAGIRSDFAEIGGKFKSGISQVLSQSKAVTEISKFASSLLPFGSDEEELDEDEENDGVGDDAVGVNEEVLAFARNIAMHPETWLDFPLPHHEEDSDDFEMTDAQLKHASMVELRAPEFAVLKTELCPSQMSEGYFWKIYFVLLHSRLNRHDAELLSTPQIVEARARLLQDMHSRTKLKSEGPGIVVSHSKDDVPIEEHVMGPRDASDSMKDIETEKHLVQMIPSDPMEDVETEKYPVQIMASGFVEVVETEKHPVQTTEVKVVDKAVVEEEPASKSMSSLTSKYSTTPMKYEDGDEWLEDDSGETSSARGAAIPLGQEEDVSFSDLEDVDDDQGPTQSSKTVSVDSQTTDSTGLVPPNKVSGGSVKGSNSTSPKSEEYNSWMDIEDFDVE</sequence>
<proteinExistence type="predicted"/>
<dbReference type="SMART" id="SM00751">
    <property type="entry name" value="BSD"/>
    <property type="match status" value="1"/>
</dbReference>
<dbReference type="PANTHER" id="PTHR31923:SF4">
    <property type="entry name" value="BSD DOMAIN-CONTAINING PROTEIN"/>
    <property type="match status" value="1"/>
</dbReference>
<feature type="region of interest" description="Disordered" evidence="1">
    <location>
        <begin position="1"/>
        <end position="76"/>
    </location>
</feature>
<feature type="compositionally biased region" description="Low complexity" evidence="1">
    <location>
        <begin position="398"/>
        <end position="411"/>
    </location>
</feature>
<evidence type="ECO:0000313" key="3">
    <source>
        <dbReference type="EMBL" id="KAJ8464700.1"/>
    </source>
</evidence>
<feature type="compositionally biased region" description="Acidic residues" evidence="1">
    <location>
        <begin position="16"/>
        <end position="27"/>
    </location>
</feature>
<dbReference type="Proteomes" id="UP001222027">
    <property type="component" value="Unassembled WGS sequence"/>
</dbReference>
<comment type="caution">
    <text evidence="3">The sequence shown here is derived from an EMBL/GenBank/DDBJ whole genome shotgun (WGS) entry which is preliminary data.</text>
</comment>
<dbReference type="InterPro" id="IPR035925">
    <property type="entry name" value="BSD_dom_sf"/>
</dbReference>
<feature type="compositionally biased region" description="Acidic residues" evidence="1">
    <location>
        <begin position="47"/>
        <end position="62"/>
    </location>
</feature>
<dbReference type="EMBL" id="JAQQAF010000008">
    <property type="protein sequence ID" value="KAJ8464700.1"/>
    <property type="molecule type" value="Genomic_DNA"/>
</dbReference>
<evidence type="ECO:0000259" key="2">
    <source>
        <dbReference type="PROSITE" id="PS50858"/>
    </source>
</evidence>
<feature type="compositionally biased region" description="Low complexity" evidence="1">
    <location>
        <begin position="460"/>
        <end position="494"/>
    </location>
</feature>
<dbReference type="Gene3D" id="1.10.3970.10">
    <property type="entry name" value="BSD domain"/>
    <property type="match status" value="1"/>
</dbReference>
<gene>
    <name evidence="3" type="ORF">OPV22_027252</name>
</gene>
<evidence type="ECO:0000313" key="4">
    <source>
        <dbReference type="Proteomes" id="UP001222027"/>
    </source>
</evidence>
<feature type="compositionally biased region" description="Basic and acidic residues" evidence="1">
    <location>
        <begin position="63"/>
        <end position="74"/>
    </location>
</feature>
<dbReference type="Pfam" id="PF03909">
    <property type="entry name" value="BSD"/>
    <property type="match status" value="1"/>
</dbReference>
<dbReference type="AlphaFoldDB" id="A0AAV8PRK8"/>
<feature type="region of interest" description="Disordered" evidence="1">
    <location>
        <begin position="394"/>
        <end position="514"/>
    </location>
</feature>
<feature type="compositionally biased region" description="Acidic residues" evidence="1">
    <location>
        <begin position="441"/>
        <end position="457"/>
    </location>
</feature>
<name>A0AAV8PRK8_ENSVE</name>
<keyword evidence="4" id="KW-1185">Reference proteome</keyword>
<feature type="compositionally biased region" description="Acidic residues" evidence="1">
    <location>
        <begin position="417"/>
        <end position="427"/>
    </location>
</feature>
<dbReference type="InterPro" id="IPR005607">
    <property type="entry name" value="BSD_dom"/>
</dbReference>
<dbReference type="PROSITE" id="PS50858">
    <property type="entry name" value="BSD"/>
    <property type="match status" value="1"/>
</dbReference>
<evidence type="ECO:0000256" key="1">
    <source>
        <dbReference type="SAM" id="MobiDB-lite"/>
    </source>
</evidence>
<feature type="domain" description="BSD" evidence="2">
    <location>
        <begin position="216"/>
        <end position="271"/>
    </location>
</feature>